<dbReference type="InterPro" id="IPR029069">
    <property type="entry name" value="HotDog_dom_sf"/>
</dbReference>
<dbReference type="RefSeq" id="WP_121035009.1">
    <property type="nucleotide sequence ID" value="NZ_RBXT01000001.1"/>
</dbReference>
<dbReference type="InterPro" id="IPR025540">
    <property type="entry name" value="FlK"/>
</dbReference>
<dbReference type="Pfam" id="PF22636">
    <property type="entry name" value="FlK"/>
    <property type="match status" value="1"/>
</dbReference>
<proteinExistence type="predicted"/>
<organism evidence="2 3">
    <name type="scientific">Terracoccus luteus</name>
    <dbReference type="NCBI Taxonomy" id="53356"/>
    <lineage>
        <taxon>Bacteria</taxon>
        <taxon>Bacillati</taxon>
        <taxon>Actinomycetota</taxon>
        <taxon>Actinomycetes</taxon>
        <taxon>Micrococcales</taxon>
        <taxon>Intrasporangiaceae</taxon>
        <taxon>Terracoccus</taxon>
    </lineage>
</organism>
<dbReference type="SUPFAM" id="SSF54637">
    <property type="entry name" value="Thioesterase/thiol ester dehydrase-isomerase"/>
    <property type="match status" value="1"/>
</dbReference>
<dbReference type="PANTHER" id="PTHR36934">
    <property type="entry name" value="BLR0278 PROTEIN"/>
    <property type="match status" value="1"/>
</dbReference>
<dbReference type="AlphaFoldDB" id="A0A495XRG2"/>
<evidence type="ECO:0000313" key="3">
    <source>
        <dbReference type="Proteomes" id="UP000278440"/>
    </source>
</evidence>
<evidence type="ECO:0000259" key="1">
    <source>
        <dbReference type="Pfam" id="PF22636"/>
    </source>
</evidence>
<dbReference type="OrthoDB" id="5243809at2"/>
<protein>
    <submittedName>
        <fullName evidence="2">Putative thioesterase</fullName>
    </submittedName>
</protein>
<evidence type="ECO:0000313" key="2">
    <source>
        <dbReference type="EMBL" id="RKT77090.1"/>
    </source>
</evidence>
<dbReference type="PANTHER" id="PTHR36934:SF1">
    <property type="entry name" value="THIOESTERASE DOMAIN-CONTAINING PROTEIN"/>
    <property type="match status" value="1"/>
</dbReference>
<name>A0A495XRG2_9MICO</name>
<feature type="domain" description="Fluoroacetyl-CoA-specific thioesterase-like" evidence="1">
    <location>
        <begin position="10"/>
        <end position="112"/>
    </location>
</feature>
<accession>A0A495XRG2</accession>
<dbReference type="InterPro" id="IPR054485">
    <property type="entry name" value="FlK-like_dom"/>
</dbReference>
<keyword evidence="3" id="KW-1185">Reference proteome</keyword>
<comment type="caution">
    <text evidence="2">The sequence shown here is derived from an EMBL/GenBank/DDBJ whole genome shotgun (WGS) entry which is preliminary data.</text>
</comment>
<sequence length="125" mass="13574">MPMRAFPHTVTAEDTAAEIGSGDLDVLATPRLITWCERAAFEVCKQNVDSDHTTVGTTIKMEHIKGSPVGAAITVNCAEPINDGRRLVCHVTVTDAEGDEIARGEVHRAVVDPDRFMSKCHKPVH</sequence>
<dbReference type="Gene3D" id="3.10.129.10">
    <property type="entry name" value="Hotdog Thioesterase"/>
    <property type="match status" value="1"/>
</dbReference>
<dbReference type="Proteomes" id="UP000278440">
    <property type="component" value="Unassembled WGS sequence"/>
</dbReference>
<gene>
    <name evidence="2" type="ORF">DFJ68_0504</name>
</gene>
<reference evidence="2 3" key="1">
    <citation type="submission" date="2018-10" db="EMBL/GenBank/DDBJ databases">
        <title>Sequencing the genomes of 1000 actinobacteria strains.</title>
        <authorList>
            <person name="Klenk H.-P."/>
        </authorList>
    </citation>
    <scope>NUCLEOTIDE SEQUENCE [LARGE SCALE GENOMIC DNA]</scope>
    <source>
        <strain evidence="2 3">DSM 44267</strain>
    </source>
</reference>
<dbReference type="EMBL" id="RBXT01000001">
    <property type="protein sequence ID" value="RKT77090.1"/>
    <property type="molecule type" value="Genomic_DNA"/>
</dbReference>